<dbReference type="InterPro" id="IPR009293">
    <property type="entry name" value="UPF0478"/>
</dbReference>
<keyword evidence="1" id="KW-0812">Transmembrane</keyword>
<proteinExistence type="predicted"/>
<accession>A0A0R1UQ68</accession>
<evidence type="ECO:0000313" key="2">
    <source>
        <dbReference type="EMBL" id="KRL91947.1"/>
    </source>
</evidence>
<evidence type="ECO:0008006" key="4">
    <source>
        <dbReference type="Google" id="ProtNLM"/>
    </source>
</evidence>
<dbReference type="PATRIC" id="fig|1423760.3.peg.543"/>
<dbReference type="GeneID" id="82934553"/>
<dbReference type="AlphaFoldDB" id="A0A0R1UQ68"/>
<reference evidence="2 3" key="1">
    <citation type="journal article" date="2015" name="Genome Announc.">
        <title>Expanding the biotechnology potential of lactobacilli through comparative genomics of 213 strains and associated genera.</title>
        <authorList>
            <person name="Sun Z."/>
            <person name="Harris H.M."/>
            <person name="McCann A."/>
            <person name="Guo C."/>
            <person name="Argimon S."/>
            <person name="Zhang W."/>
            <person name="Yang X."/>
            <person name="Jeffery I.B."/>
            <person name="Cooney J.C."/>
            <person name="Kagawa T.F."/>
            <person name="Liu W."/>
            <person name="Song Y."/>
            <person name="Salvetti E."/>
            <person name="Wrobel A."/>
            <person name="Rasinkangas P."/>
            <person name="Parkhill J."/>
            <person name="Rea M.C."/>
            <person name="O'Sullivan O."/>
            <person name="Ritari J."/>
            <person name="Douillard F.P."/>
            <person name="Paul Ross R."/>
            <person name="Yang R."/>
            <person name="Briner A.E."/>
            <person name="Felis G.E."/>
            <person name="de Vos W.M."/>
            <person name="Barrangou R."/>
            <person name="Klaenhammer T.R."/>
            <person name="Caufield P.W."/>
            <person name="Cui Y."/>
            <person name="Zhang H."/>
            <person name="O'Toole P.W."/>
        </authorList>
    </citation>
    <scope>NUCLEOTIDE SEQUENCE [LARGE SCALE GENOMIC DNA]</scope>
    <source>
        <strain evidence="2 3">DSM 15946</strain>
    </source>
</reference>
<keyword evidence="1" id="KW-0472">Membrane</keyword>
<dbReference type="PANTHER" id="PTHR40070">
    <property type="entry name" value="UPF0478 PROTEIN YTXG"/>
    <property type="match status" value="1"/>
</dbReference>
<sequence>MTVGQLAGMIAAVALVVLVIALIWFLVQVVKALREAITNLAALTQEATTLSHQADGILQNTNELLADLNHKAEKVDPAFVAMGEVGQSVSDLNTATRQFASHVAEQRAKRNKWTTKLGQAAAMGILARLKNRKKA</sequence>
<evidence type="ECO:0000313" key="3">
    <source>
        <dbReference type="Proteomes" id="UP000050816"/>
    </source>
</evidence>
<name>A0A0R1UQ68_9LACO</name>
<organism evidence="2 3">
    <name type="scientific">Limosilactobacillus ingluviei DSM 15946</name>
    <dbReference type="NCBI Taxonomy" id="1423760"/>
    <lineage>
        <taxon>Bacteria</taxon>
        <taxon>Bacillati</taxon>
        <taxon>Bacillota</taxon>
        <taxon>Bacilli</taxon>
        <taxon>Lactobacillales</taxon>
        <taxon>Lactobacillaceae</taxon>
        <taxon>Limosilactobacillus</taxon>
    </lineage>
</organism>
<gene>
    <name evidence="2" type="ORF">FC43_GL000522</name>
</gene>
<keyword evidence="1" id="KW-1133">Transmembrane helix</keyword>
<dbReference type="PANTHER" id="PTHR40070:SF1">
    <property type="entry name" value="UPF0478 PROTEIN YTXG"/>
    <property type="match status" value="1"/>
</dbReference>
<dbReference type="RefSeq" id="WP_019206835.1">
    <property type="nucleotide sequence ID" value="NZ_AZFK01000013.1"/>
</dbReference>
<dbReference type="Pfam" id="PF06103">
    <property type="entry name" value="DUF948"/>
    <property type="match status" value="1"/>
</dbReference>
<dbReference type="Proteomes" id="UP000050816">
    <property type="component" value="Unassembled WGS sequence"/>
</dbReference>
<evidence type="ECO:0000256" key="1">
    <source>
        <dbReference type="SAM" id="Phobius"/>
    </source>
</evidence>
<protein>
    <recommendedName>
        <fullName evidence="4">Methyl-accepting chemotaxis family protein</fullName>
    </recommendedName>
</protein>
<dbReference type="EMBL" id="AZFK01000013">
    <property type="protein sequence ID" value="KRL91947.1"/>
    <property type="molecule type" value="Genomic_DNA"/>
</dbReference>
<comment type="caution">
    <text evidence="2">The sequence shown here is derived from an EMBL/GenBank/DDBJ whole genome shotgun (WGS) entry which is preliminary data.</text>
</comment>
<feature type="transmembrane region" description="Helical" evidence="1">
    <location>
        <begin position="6"/>
        <end position="27"/>
    </location>
</feature>